<organism evidence="4 5">
    <name type="scientific">Brotaphodocola catenula</name>
    <dbReference type="NCBI Taxonomy" id="2885361"/>
    <lineage>
        <taxon>Bacteria</taxon>
        <taxon>Bacillati</taxon>
        <taxon>Bacillota</taxon>
        <taxon>Clostridia</taxon>
        <taxon>Lachnospirales</taxon>
        <taxon>Lachnospiraceae</taxon>
        <taxon>Brotaphodocola</taxon>
    </lineage>
</organism>
<sequence length="240" mass="27050">MNAETNAGGNTKTKTETNTGTNADLDRADTNSFYGDRLSVMQATAEQLTKIIESYPGNTRPGNQSDNKYHPVLYCTSRIKSPESMKNKLKKHGYPLTCESALTNVRDAIGIRAICSFSDDVFALARWLCERPEFNVINQKDYISYPKPNGYRSYHLILQLVDGPGDGLFAEIQLRTIAIDFWASLEHQLKYKHEITHEALIRSELKRCADEIASIDLSMQTIRDLIDDNFSNCSERSSSP</sequence>
<feature type="region of interest" description="Disordered" evidence="2">
    <location>
        <begin position="1"/>
        <end position="28"/>
    </location>
</feature>
<gene>
    <name evidence="4" type="ORF">LKD32_02600</name>
</gene>
<reference evidence="4" key="1">
    <citation type="submission" date="2021-10" db="EMBL/GenBank/DDBJ databases">
        <title>Anaerobic single-cell dispensing facilitates the cultivation of human gut bacteria.</title>
        <authorList>
            <person name="Afrizal A."/>
        </authorList>
    </citation>
    <scope>NUCLEOTIDE SEQUENCE</scope>
    <source>
        <strain evidence="4">CLA-AA-H274</strain>
    </source>
</reference>
<keyword evidence="5" id="KW-1185">Reference proteome</keyword>
<evidence type="ECO:0000259" key="3">
    <source>
        <dbReference type="SMART" id="SM00954"/>
    </source>
</evidence>
<protein>
    <submittedName>
        <fullName evidence="4">RelA/SpoT domain protein</fullName>
    </submittedName>
</protein>
<dbReference type="PANTHER" id="PTHR47837">
    <property type="entry name" value="GTP PYROPHOSPHOKINASE YJBM"/>
    <property type="match status" value="1"/>
</dbReference>
<comment type="caution">
    <text evidence="4">The sequence shown here is derived from an EMBL/GenBank/DDBJ whole genome shotgun (WGS) entry which is preliminary data.</text>
</comment>
<dbReference type="CDD" id="cd05399">
    <property type="entry name" value="NT_Rel-Spo_like"/>
    <property type="match status" value="1"/>
</dbReference>
<dbReference type="Gene3D" id="3.30.460.10">
    <property type="entry name" value="Beta Polymerase, domain 2"/>
    <property type="match status" value="1"/>
</dbReference>
<dbReference type="InterPro" id="IPR007685">
    <property type="entry name" value="RelA_SpoT"/>
</dbReference>
<accession>A0AAE3ANB0</accession>
<evidence type="ECO:0000256" key="2">
    <source>
        <dbReference type="SAM" id="MobiDB-lite"/>
    </source>
</evidence>
<dbReference type="PANTHER" id="PTHR47837:SF1">
    <property type="entry name" value="GTP PYROPHOSPHOKINASE YJBM"/>
    <property type="match status" value="1"/>
</dbReference>
<name>A0AAE3ANB0_9FIRM</name>
<dbReference type="Pfam" id="PF04607">
    <property type="entry name" value="RelA_SpoT"/>
    <property type="match status" value="1"/>
</dbReference>
<dbReference type="InterPro" id="IPR052366">
    <property type="entry name" value="GTP_Pyrophosphokinase"/>
</dbReference>
<dbReference type="AlphaFoldDB" id="A0AAE3ANB0"/>
<proteinExistence type="predicted"/>
<dbReference type="GO" id="GO:0015969">
    <property type="term" value="P:guanosine tetraphosphate metabolic process"/>
    <property type="evidence" value="ECO:0007669"/>
    <property type="project" value="InterPro"/>
</dbReference>
<dbReference type="Proteomes" id="UP001198962">
    <property type="component" value="Unassembled WGS sequence"/>
</dbReference>
<dbReference type="RefSeq" id="WP_308450564.1">
    <property type="nucleotide sequence ID" value="NZ_JAJEPU010000004.1"/>
</dbReference>
<evidence type="ECO:0000313" key="5">
    <source>
        <dbReference type="Proteomes" id="UP001198962"/>
    </source>
</evidence>
<dbReference type="InterPro" id="IPR043519">
    <property type="entry name" value="NT_sf"/>
</dbReference>
<evidence type="ECO:0000256" key="1">
    <source>
        <dbReference type="ARBA" id="ARBA00004976"/>
    </source>
</evidence>
<feature type="compositionally biased region" description="Low complexity" evidence="2">
    <location>
        <begin position="1"/>
        <end position="23"/>
    </location>
</feature>
<dbReference type="SUPFAM" id="SSF81301">
    <property type="entry name" value="Nucleotidyltransferase"/>
    <property type="match status" value="1"/>
</dbReference>
<evidence type="ECO:0000313" key="4">
    <source>
        <dbReference type="EMBL" id="MCC2163781.1"/>
    </source>
</evidence>
<dbReference type="SMART" id="SM00954">
    <property type="entry name" value="RelA_SpoT"/>
    <property type="match status" value="1"/>
</dbReference>
<dbReference type="EMBL" id="JAJEPU010000004">
    <property type="protein sequence ID" value="MCC2163781.1"/>
    <property type="molecule type" value="Genomic_DNA"/>
</dbReference>
<dbReference type="Gene3D" id="1.10.287.860">
    <property type="entry name" value="Nucleotidyltransferase"/>
    <property type="match status" value="1"/>
</dbReference>
<feature type="domain" description="RelA/SpoT" evidence="3">
    <location>
        <begin position="77"/>
        <end position="197"/>
    </location>
</feature>
<comment type="pathway">
    <text evidence="1">Purine metabolism; ppGpp biosynthesis; ppGpp from GTP: step 1/2.</text>
</comment>